<gene>
    <name evidence="3" type="ORF">CH360_12390</name>
    <name evidence="4" type="ORF">CH373_17545</name>
</gene>
<evidence type="ECO:0000313" key="5">
    <source>
        <dbReference type="Proteomes" id="UP000231962"/>
    </source>
</evidence>
<name>A0A2M9ZIH5_9LEPT</name>
<protein>
    <recommendedName>
        <fullName evidence="2">Lipid/polyisoprenoid-binding YceI-like domain-containing protein</fullName>
    </recommendedName>
</protein>
<accession>A0A2M9ZIH5</accession>
<proteinExistence type="predicted"/>
<feature type="chain" id="PRO_5014767538" description="Lipid/polyisoprenoid-binding YceI-like domain-containing protein" evidence="1">
    <location>
        <begin position="23"/>
        <end position="192"/>
    </location>
</feature>
<dbReference type="EMBL" id="NPDY01000012">
    <property type="protein sequence ID" value="PJZ69180.1"/>
    <property type="molecule type" value="Genomic_DNA"/>
</dbReference>
<dbReference type="Gene3D" id="2.40.128.110">
    <property type="entry name" value="Lipid/polyisoprenoid-binding, YceI-like"/>
    <property type="match status" value="1"/>
</dbReference>
<evidence type="ECO:0000259" key="2">
    <source>
        <dbReference type="SMART" id="SM00867"/>
    </source>
</evidence>
<organism evidence="4 6">
    <name type="scientific">Leptospira perolatii</name>
    <dbReference type="NCBI Taxonomy" id="2023191"/>
    <lineage>
        <taxon>Bacteria</taxon>
        <taxon>Pseudomonadati</taxon>
        <taxon>Spirochaetota</taxon>
        <taxon>Spirochaetia</taxon>
        <taxon>Leptospirales</taxon>
        <taxon>Leptospiraceae</taxon>
        <taxon>Leptospira</taxon>
    </lineage>
</organism>
<dbReference type="PANTHER" id="PTHR34406:SF1">
    <property type="entry name" value="PROTEIN YCEI"/>
    <property type="match status" value="1"/>
</dbReference>
<dbReference type="InterPro" id="IPR007372">
    <property type="entry name" value="Lipid/polyisoprenoid-bd_YceI"/>
</dbReference>
<evidence type="ECO:0000313" key="3">
    <source>
        <dbReference type="EMBL" id="PJZ69180.1"/>
    </source>
</evidence>
<keyword evidence="1" id="KW-0732">Signal</keyword>
<evidence type="ECO:0000256" key="1">
    <source>
        <dbReference type="SAM" id="SignalP"/>
    </source>
</evidence>
<dbReference type="SUPFAM" id="SSF101874">
    <property type="entry name" value="YceI-like"/>
    <property type="match status" value="1"/>
</dbReference>
<comment type="caution">
    <text evidence="4">The sequence shown here is derived from an EMBL/GenBank/DDBJ whole genome shotgun (WGS) entry which is preliminary data.</text>
</comment>
<dbReference type="OrthoDB" id="342400at2"/>
<dbReference type="InterPro" id="IPR036761">
    <property type="entry name" value="TTHA0802/YceI-like_sf"/>
</dbReference>
<feature type="signal peptide" evidence="1">
    <location>
        <begin position="1"/>
        <end position="22"/>
    </location>
</feature>
<reference evidence="5 6" key="1">
    <citation type="submission" date="2017-07" db="EMBL/GenBank/DDBJ databases">
        <title>Leptospira spp. isolated from tropical soils.</title>
        <authorList>
            <person name="Thibeaux R."/>
            <person name="Iraola G."/>
            <person name="Ferres I."/>
            <person name="Bierque E."/>
            <person name="Girault D."/>
            <person name="Soupe-Gilbert M.-E."/>
            <person name="Picardeau M."/>
            <person name="Goarant C."/>
        </authorList>
    </citation>
    <scope>NUCLEOTIDE SEQUENCE [LARGE SCALE GENOMIC DNA]</scope>
    <source>
        <strain evidence="4 6">FH1-B-B1</strain>
        <strain evidence="3 5">FH1-B-C1</strain>
    </source>
</reference>
<dbReference type="Proteomes" id="UP000231990">
    <property type="component" value="Unassembled WGS sequence"/>
</dbReference>
<evidence type="ECO:0000313" key="6">
    <source>
        <dbReference type="Proteomes" id="UP000231990"/>
    </source>
</evidence>
<sequence>MFRFCLILICWCIVSEFSSALAFEKAISFPKRSARIVSGNIRFTSIAQEEKISGSGKLITGKVDPKGKTLDIEIDLRDFKTGNRLRDLHLHDNYLESEDFPYAKYRGKILSFEEDSGKTKVIGTLSLHGKEKHDFLIEGTLSADEGRENFLRFSASFPVRLSDFSISIPSLLSLKLSENIEVSTEILLEEVE</sequence>
<dbReference type="AlphaFoldDB" id="A0A2M9ZIH5"/>
<dbReference type="Pfam" id="PF04264">
    <property type="entry name" value="YceI"/>
    <property type="match status" value="1"/>
</dbReference>
<dbReference type="Proteomes" id="UP000231962">
    <property type="component" value="Unassembled WGS sequence"/>
</dbReference>
<feature type="domain" description="Lipid/polyisoprenoid-binding YceI-like" evidence="2">
    <location>
        <begin position="33"/>
        <end position="189"/>
    </location>
</feature>
<dbReference type="PANTHER" id="PTHR34406">
    <property type="entry name" value="PROTEIN YCEI"/>
    <property type="match status" value="1"/>
</dbReference>
<evidence type="ECO:0000313" key="4">
    <source>
        <dbReference type="EMBL" id="PJZ71811.1"/>
    </source>
</evidence>
<keyword evidence="5" id="KW-1185">Reference proteome</keyword>
<dbReference type="SMART" id="SM00867">
    <property type="entry name" value="YceI"/>
    <property type="match status" value="1"/>
</dbReference>
<dbReference type="EMBL" id="NPDZ01000019">
    <property type="protein sequence ID" value="PJZ71811.1"/>
    <property type="molecule type" value="Genomic_DNA"/>
</dbReference>